<keyword evidence="5 7" id="KW-1133">Transmembrane helix</keyword>
<evidence type="ECO:0000256" key="3">
    <source>
        <dbReference type="ARBA" id="ARBA00022475"/>
    </source>
</evidence>
<evidence type="ECO:0000256" key="2">
    <source>
        <dbReference type="ARBA" id="ARBA00022448"/>
    </source>
</evidence>
<sequence length="471" mass="48014">MTMKDAEPPGEPLPDIPARIWGIAAVTGAGAFMAMLDSTVANLAIEPIRAAFGSTLPLMQWIATAYLIALAVSLPAASWLGNRLGYGRVWTGSLMIFTVASALCALAPEPWTLIGARFVQGLAAGLMIPMGQAVIGAVAGPKQLGRLMGALGLVISLGPAVGPAFGGVVLDVSSWRWLFWINVPIGLAALVAARGLVPSGVKDHERPLDRLGLLLLGLGLPLLLYGTAEVGSEEATPTTIVALVAGGVMVSWFVFAARTTKYPLIDLSLFRRGTFAAATATAGLTGANMYGGLLLLPLYLLLIVGMDASQAGVMLLAMGLGSAAALYTGGKMTDRFGAGPVAITGSILLVLTTIPFLLPGVLSTIALAAVFVARGVGIALAQMPAMTAAYASVTTEEVGDASTLVNIAQRIGGAIGAIVVVVVLAQAGGGSDRASHAWAFTVLAVVSIATVVSAVTLQHLDRRSSQKAVAS</sequence>
<gene>
    <name evidence="9" type="ORF">JX001_03085</name>
</gene>
<feature type="transmembrane region" description="Helical" evidence="7">
    <location>
        <begin position="89"/>
        <end position="108"/>
    </location>
</feature>
<feature type="transmembrane region" description="Helical" evidence="7">
    <location>
        <begin position="177"/>
        <end position="196"/>
    </location>
</feature>
<dbReference type="PANTHER" id="PTHR42718">
    <property type="entry name" value="MAJOR FACILITATOR SUPERFAMILY MULTIDRUG TRANSPORTER MFSC"/>
    <property type="match status" value="1"/>
</dbReference>
<feature type="transmembrane region" description="Helical" evidence="7">
    <location>
        <begin position="278"/>
        <end position="302"/>
    </location>
</feature>
<evidence type="ECO:0000256" key="1">
    <source>
        <dbReference type="ARBA" id="ARBA00004651"/>
    </source>
</evidence>
<proteinExistence type="predicted"/>
<evidence type="ECO:0000313" key="10">
    <source>
        <dbReference type="Proteomes" id="UP000662957"/>
    </source>
</evidence>
<dbReference type="InterPro" id="IPR020846">
    <property type="entry name" value="MFS_dom"/>
</dbReference>
<feature type="transmembrane region" description="Helical" evidence="7">
    <location>
        <begin position="58"/>
        <end position="77"/>
    </location>
</feature>
<feature type="transmembrane region" description="Helical" evidence="7">
    <location>
        <begin position="437"/>
        <end position="457"/>
    </location>
</feature>
<dbReference type="Proteomes" id="UP000662957">
    <property type="component" value="Chromosome"/>
</dbReference>
<accession>A0ABX7LPQ8</accession>
<dbReference type="EMBL" id="CP070968">
    <property type="protein sequence ID" value="QSF54818.1"/>
    <property type="molecule type" value="Genomic_DNA"/>
</dbReference>
<evidence type="ECO:0000259" key="8">
    <source>
        <dbReference type="PROSITE" id="PS50850"/>
    </source>
</evidence>
<evidence type="ECO:0000313" key="9">
    <source>
        <dbReference type="EMBL" id="QSF54818.1"/>
    </source>
</evidence>
<dbReference type="PRINTS" id="PR01036">
    <property type="entry name" value="TCRTETB"/>
</dbReference>
<keyword evidence="10" id="KW-1185">Reference proteome</keyword>
<dbReference type="Pfam" id="PF07690">
    <property type="entry name" value="MFS_1"/>
    <property type="match status" value="1"/>
</dbReference>
<feature type="transmembrane region" description="Helical" evidence="7">
    <location>
        <begin position="147"/>
        <end position="165"/>
    </location>
</feature>
<feature type="transmembrane region" description="Helical" evidence="7">
    <location>
        <begin position="403"/>
        <end position="425"/>
    </location>
</feature>
<dbReference type="RefSeq" id="WP_205682251.1">
    <property type="nucleotide sequence ID" value="NZ_CP070968.1"/>
</dbReference>
<keyword evidence="3" id="KW-1003">Cell membrane</keyword>
<feature type="transmembrane region" description="Helical" evidence="7">
    <location>
        <begin position="364"/>
        <end position="391"/>
    </location>
</feature>
<evidence type="ECO:0000256" key="7">
    <source>
        <dbReference type="SAM" id="Phobius"/>
    </source>
</evidence>
<evidence type="ECO:0000256" key="4">
    <source>
        <dbReference type="ARBA" id="ARBA00022692"/>
    </source>
</evidence>
<dbReference type="PROSITE" id="PS50850">
    <property type="entry name" value="MFS"/>
    <property type="match status" value="1"/>
</dbReference>
<dbReference type="Gene3D" id="1.20.1250.20">
    <property type="entry name" value="MFS general substrate transporter like domains"/>
    <property type="match status" value="2"/>
</dbReference>
<dbReference type="NCBIfam" id="TIGR00711">
    <property type="entry name" value="efflux_EmrB"/>
    <property type="match status" value="1"/>
</dbReference>
<protein>
    <submittedName>
        <fullName evidence="9">DHA2 family efflux MFS transporter permease subunit</fullName>
    </submittedName>
</protein>
<feature type="transmembrane region" description="Helical" evidence="7">
    <location>
        <begin position="308"/>
        <end position="329"/>
    </location>
</feature>
<keyword evidence="4 7" id="KW-0812">Transmembrane</keyword>
<evidence type="ECO:0000256" key="5">
    <source>
        <dbReference type="ARBA" id="ARBA00022989"/>
    </source>
</evidence>
<feature type="transmembrane region" description="Helical" evidence="7">
    <location>
        <begin position="336"/>
        <end position="358"/>
    </location>
</feature>
<dbReference type="InterPro" id="IPR004638">
    <property type="entry name" value="EmrB-like"/>
</dbReference>
<keyword evidence="6 7" id="KW-0472">Membrane</keyword>
<name>A0ABX7LPQ8_9CAUL</name>
<feature type="transmembrane region" description="Helical" evidence="7">
    <location>
        <begin position="114"/>
        <end position="135"/>
    </location>
</feature>
<reference evidence="9 10" key="1">
    <citation type="submission" date="2021-02" db="EMBL/GenBank/DDBJ databases">
        <title>Brevundimonas sp. CS1 genome sequence.</title>
        <authorList>
            <person name="Lee K."/>
            <person name="Choi Y.-J."/>
            <person name="Son H.-R."/>
        </authorList>
    </citation>
    <scope>NUCLEOTIDE SEQUENCE [LARGE SCALE GENOMIC DNA]</scope>
    <source>
        <strain evidence="9 10">CS1</strain>
    </source>
</reference>
<feature type="transmembrane region" description="Helical" evidence="7">
    <location>
        <begin position="20"/>
        <end position="38"/>
    </location>
</feature>
<dbReference type="InterPro" id="IPR036259">
    <property type="entry name" value="MFS_trans_sf"/>
</dbReference>
<dbReference type="InterPro" id="IPR011701">
    <property type="entry name" value="MFS"/>
</dbReference>
<keyword evidence="2" id="KW-0813">Transport</keyword>
<feature type="transmembrane region" description="Helical" evidence="7">
    <location>
        <begin position="208"/>
        <end position="228"/>
    </location>
</feature>
<feature type="transmembrane region" description="Helical" evidence="7">
    <location>
        <begin position="240"/>
        <end position="257"/>
    </location>
</feature>
<dbReference type="SUPFAM" id="SSF103473">
    <property type="entry name" value="MFS general substrate transporter"/>
    <property type="match status" value="1"/>
</dbReference>
<dbReference type="PANTHER" id="PTHR42718:SF46">
    <property type="entry name" value="BLR6921 PROTEIN"/>
    <property type="match status" value="1"/>
</dbReference>
<organism evidence="9 10">
    <name type="scientific">Brevundimonas fontaquae</name>
    <dbReference type="NCBI Taxonomy" id="2813778"/>
    <lineage>
        <taxon>Bacteria</taxon>
        <taxon>Pseudomonadati</taxon>
        <taxon>Pseudomonadota</taxon>
        <taxon>Alphaproteobacteria</taxon>
        <taxon>Caulobacterales</taxon>
        <taxon>Caulobacteraceae</taxon>
        <taxon>Brevundimonas</taxon>
    </lineage>
</organism>
<feature type="domain" description="Major facilitator superfamily (MFS) profile" evidence="8">
    <location>
        <begin position="23"/>
        <end position="462"/>
    </location>
</feature>
<comment type="subcellular location">
    <subcellularLocation>
        <location evidence="1">Cell membrane</location>
        <topology evidence="1">Multi-pass membrane protein</topology>
    </subcellularLocation>
</comment>
<evidence type="ECO:0000256" key="6">
    <source>
        <dbReference type="ARBA" id="ARBA00023136"/>
    </source>
</evidence>